<gene>
    <name evidence="2" type="ORF">THAOC_30983</name>
</gene>
<feature type="region of interest" description="Disordered" evidence="1">
    <location>
        <begin position="1"/>
        <end position="25"/>
    </location>
</feature>
<dbReference type="EMBL" id="AGNL01044205">
    <property type="protein sequence ID" value="EJK50082.1"/>
    <property type="molecule type" value="Genomic_DNA"/>
</dbReference>
<evidence type="ECO:0000313" key="3">
    <source>
        <dbReference type="Proteomes" id="UP000266841"/>
    </source>
</evidence>
<feature type="region of interest" description="Disordered" evidence="1">
    <location>
        <begin position="57"/>
        <end position="87"/>
    </location>
</feature>
<reference evidence="2 3" key="1">
    <citation type="journal article" date="2012" name="Genome Biol.">
        <title>Genome and low-iron response of an oceanic diatom adapted to chronic iron limitation.</title>
        <authorList>
            <person name="Lommer M."/>
            <person name="Specht M."/>
            <person name="Roy A.S."/>
            <person name="Kraemer L."/>
            <person name="Andreson R."/>
            <person name="Gutowska M.A."/>
            <person name="Wolf J."/>
            <person name="Bergner S.V."/>
            <person name="Schilhabel M.B."/>
            <person name="Klostermeier U.C."/>
            <person name="Beiko R.G."/>
            <person name="Rosenstiel P."/>
            <person name="Hippler M."/>
            <person name="Laroche J."/>
        </authorList>
    </citation>
    <scope>NUCLEOTIDE SEQUENCE [LARGE SCALE GENOMIC DNA]</scope>
    <source>
        <strain evidence="2 3">CCMP1005</strain>
    </source>
</reference>
<comment type="caution">
    <text evidence="2">The sequence shown here is derived from an EMBL/GenBank/DDBJ whole genome shotgun (WGS) entry which is preliminary data.</text>
</comment>
<proteinExistence type="predicted"/>
<keyword evidence="3" id="KW-1185">Reference proteome</keyword>
<evidence type="ECO:0000256" key="1">
    <source>
        <dbReference type="SAM" id="MobiDB-lite"/>
    </source>
</evidence>
<organism evidence="2 3">
    <name type="scientific">Thalassiosira oceanica</name>
    <name type="common">Marine diatom</name>
    <dbReference type="NCBI Taxonomy" id="159749"/>
    <lineage>
        <taxon>Eukaryota</taxon>
        <taxon>Sar</taxon>
        <taxon>Stramenopiles</taxon>
        <taxon>Ochrophyta</taxon>
        <taxon>Bacillariophyta</taxon>
        <taxon>Coscinodiscophyceae</taxon>
        <taxon>Thalassiosirophycidae</taxon>
        <taxon>Thalassiosirales</taxon>
        <taxon>Thalassiosiraceae</taxon>
        <taxon>Thalassiosira</taxon>
    </lineage>
</organism>
<dbReference type="AlphaFoldDB" id="K0RTV2"/>
<evidence type="ECO:0000313" key="2">
    <source>
        <dbReference type="EMBL" id="EJK50082.1"/>
    </source>
</evidence>
<feature type="non-terminal residue" evidence="2">
    <location>
        <position position="1"/>
    </location>
</feature>
<dbReference type="Proteomes" id="UP000266841">
    <property type="component" value="Unassembled WGS sequence"/>
</dbReference>
<sequence length="87" mass="9364">HPDRRGVEAVRPTGTTGFDDPCTSDGWPAELEDRLGRFVVRSSELTRESYGRRGWVHSSSAAFAGGGDAGTLDEDDDDGDFDSDDEG</sequence>
<protein>
    <submittedName>
        <fullName evidence="2">Uncharacterized protein</fullName>
    </submittedName>
</protein>
<accession>K0RTV2</accession>
<name>K0RTV2_THAOC</name>
<feature type="compositionally biased region" description="Acidic residues" evidence="1">
    <location>
        <begin position="71"/>
        <end position="87"/>
    </location>
</feature>